<organism evidence="1 2">
    <name type="scientific">Bradyrhizobium oligotrophicum S58</name>
    <dbReference type="NCBI Taxonomy" id="1245469"/>
    <lineage>
        <taxon>Bacteria</taxon>
        <taxon>Pseudomonadati</taxon>
        <taxon>Pseudomonadota</taxon>
        <taxon>Alphaproteobacteria</taxon>
        <taxon>Hyphomicrobiales</taxon>
        <taxon>Nitrobacteraceae</taxon>
        <taxon>Bradyrhizobium</taxon>
    </lineage>
</organism>
<dbReference type="HOGENOM" id="CLU_1988360_0_0_5"/>
<evidence type="ECO:0008006" key="3">
    <source>
        <dbReference type="Google" id="ProtNLM"/>
    </source>
</evidence>
<evidence type="ECO:0000313" key="2">
    <source>
        <dbReference type="Proteomes" id="UP000011841"/>
    </source>
</evidence>
<dbReference type="RefSeq" id="WP_015664790.1">
    <property type="nucleotide sequence ID" value="NC_020453.1"/>
</dbReference>
<dbReference type="STRING" id="1245469.S58_16530"/>
<dbReference type="GO" id="GO:0003676">
    <property type="term" value="F:nucleic acid binding"/>
    <property type="evidence" value="ECO:0007669"/>
    <property type="project" value="InterPro"/>
</dbReference>
<name>M4Z467_9BRAD</name>
<dbReference type="GeneID" id="301815587"/>
<dbReference type="AlphaFoldDB" id="M4Z467"/>
<sequence>METRIVNSIPEWRYQAAVIARLHDLEDRGLPFTCAGDMNRAKRGRRERMEAKVTGMTAGEADVRVYMFGGRLLSFELKTPTGSRSKAQKDRHKKLIALGFTIVTLKADTPEEMADTVEQIVRDHI</sequence>
<reference evidence="1 2" key="1">
    <citation type="journal article" date="2013" name="Appl. Environ. Microbiol.">
        <title>Genome analysis suggests that the soil oligotrophic bacterium Agromonas oligotrophica (Bradyrhizobium oligotrophicum) is a nitrogen-fixing symbiont of Aeschynomene indica.</title>
        <authorList>
            <person name="Okubo T."/>
            <person name="Fukushima S."/>
            <person name="Itakura M."/>
            <person name="Oshima K."/>
            <person name="Longtonglang A."/>
            <person name="Teaumroong N."/>
            <person name="Mitsui H."/>
            <person name="Hattori M."/>
            <person name="Hattori R."/>
            <person name="Hattori T."/>
            <person name="Minamisawa K."/>
        </authorList>
    </citation>
    <scope>NUCLEOTIDE SEQUENCE [LARGE SCALE GENOMIC DNA]</scope>
    <source>
        <strain evidence="1 2">S58</strain>
    </source>
</reference>
<evidence type="ECO:0000313" key="1">
    <source>
        <dbReference type="EMBL" id="BAM87661.1"/>
    </source>
</evidence>
<dbReference type="EMBL" id="AP012603">
    <property type="protein sequence ID" value="BAM87661.1"/>
    <property type="molecule type" value="Genomic_DNA"/>
</dbReference>
<dbReference type="Proteomes" id="UP000011841">
    <property type="component" value="Chromosome"/>
</dbReference>
<dbReference type="KEGG" id="aol:S58_16530"/>
<dbReference type="InterPro" id="IPR011856">
    <property type="entry name" value="tRNA_endonuc-like_dom_sf"/>
</dbReference>
<dbReference type="PATRIC" id="fig|1245469.3.peg.1688"/>
<dbReference type="eggNOG" id="ENOG50342RI">
    <property type="taxonomic scope" value="Bacteria"/>
</dbReference>
<protein>
    <recommendedName>
        <fullName evidence="3">VRR-NUC domain-containing protein</fullName>
    </recommendedName>
</protein>
<gene>
    <name evidence="1" type="ORF">S58_16530</name>
</gene>
<proteinExistence type="predicted"/>
<keyword evidence="2" id="KW-1185">Reference proteome</keyword>
<accession>M4Z467</accession>
<dbReference type="Gene3D" id="3.40.1350.10">
    <property type="match status" value="1"/>
</dbReference>